<dbReference type="Gene3D" id="3.40.525.10">
    <property type="entry name" value="CRAL-TRIO lipid binding domain"/>
    <property type="match status" value="1"/>
</dbReference>
<accession>A0A2A4IUI0</accession>
<dbReference type="GO" id="GO:1902936">
    <property type="term" value="F:phosphatidylinositol bisphosphate binding"/>
    <property type="evidence" value="ECO:0007669"/>
    <property type="project" value="TreeGrafter"/>
</dbReference>
<dbReference type="EMBL" id="NWSH01006612">
    <property type="protein sequence ID" value="PCG63329.1"/>
    <property type="molecule type" value="Genomic_DNA"/>
</dbReference>
<organism evidence="2">
    <name type="scientific">Heliothis virescens</name>
    <name type="common">Tobacco budworm moth</name>
    <dbReference type="NCBI Taxonomy" id="7102"/>
    <lineage>
        <taxon>Eukaryota</taxon>
        <taxon>Metazoa</taxon>
        <taxon>Ecdysozoa</taxon>
        <taxon>Arthropoda</taxon>
        <taxon>Hexapoda</taxon>
        <taxon>Insecta</taxon>
        <taxon>Pterygota</taxon>
        <taxon>Neoptera</taxon>
        <taxon>Endopterygota</taxon>
        <taxon>Lepidoptera</taxon>
        <taxon>Glossata</taxon>
        <taxon>Ditrysia</taxon>
        <taxon>Noctuoidea</taxon>
        <taxon>Noctuidae</taxon>
        <taxon>Heliothinae</taxon>
        <taxon>Heliothis</taxon>
    </lineage>
</organism>
<dbReference type="InterPro" id="IPR036865">
    <property type="entry name" value="CRAL-TRIO_dom_sf"/>
</dbReference>
<dbReference type="InterPro" id="IPR001251">
    <property type="entry name" value="CRAL-TRIO_dom"/>
</dbReference>
<dbReference type="InterPro" id="IPR036273">
    <property type="entry name" value="CRAL/TRIO_N_dom_sf"/>
</dbReference>
<proteinExistence type="predicted"/>
<dbReference type="Pfam" id="PF00650">
    <property type="entry name" value="CRAL_TRIO"/>
    <property type="match status" value="1"/>
</dbReference>
<dbReference type="CDD" id="cd00170">
    <property type="entry name" value="SEC14"/>
    <property type="match status" value="1"/>
</dbReference>
<sequence>MESHPDSLLKLRKGTKENVRKIFNLDKPGRLEEAINILREWIQKQDHILKKDWSADYLEKTLIASKGSVEKAKQHLDRLCTMKTLVPKFFEVTNVKDLPTILDMAMVMPLPTQTEEYYRVILVKLDTKEVKPEYFTMYFQYCFSAVEYIKAHDYANGFILIYDCRELNLVDVITKISTVELQQFITVLIEGYGARLKGIHIISESKAVEMLLNILKQFLSEKIGNRLHVQRNIEDLPKVVPKGILPVEYGGNEKSIKVLQEEWLEALSSEKHVEYVKMMYEARTDETRRNAGKFNEEYMGMPGSFRNLSVD</sequence>
<dbReference type="PANTHER" id="PTHR10174">
    <property type="entry name" value="ALPHA-TOCOPHEROL TRANSFER PROTEIN-RELATED"/>
    <property type="match status" value="1"/>
</dbReference>
<evidence type="ECO:0000259" key="1">
    <source>
        <dbReference type="PROSITE" id="PS50191"/>
    </source>
</evidence>
<evidence type="ECO:0000313" key="2">
    <source>
        <dbReference type="EMBL" id="PCG63329.1"/>
    </source>
</evidence>
<name>A0A2A4IUI0_HELVI</name>
<dbReference type="AlphaFoldDB" id="A0A2A4IUI0"/>
<dbReference type="PROSITE" id="PS50191">
    <property type="entry name" value="CRAL_TRIO"/>
    <property type="match status" value="1"/>
</dbReference>
<dbReference type="PRINTS" id="PR00180">
    <property type="entry name" value="CRETINALDHBP"/>
</dbReference>
<protein>
    <recommendedName>
        <fullName evidence="1">CRAL-TRIO domain-containing protein</fullName>
    </recommendedName>
</protein>
<dbReference type="SUPFAM" id="SSF52087">
    <property type="entry name" value="CRAL/TRIO domain"/>
    <property type="match status" value="1"/>
</dbReference>
<comment type="caution">
    <text evidence="2">The sequence shown here is derived from an EMBL/GenBank/DDBJ whole genome shotgun (WGS) entry which is preliminary data.</text>
</comment>
<dbReference type="STRING" id="7102.A0A2A4IUI0"/>
<gene>
    <name evidence="2" type="ORF">B5V51_12522</name>
</gene>
<dbReference type="PANTHER" id="PTHR10174:SF222">
    <property type="entry name" value="GH10083P-RELATED"/>
    <property type="match status" value="1"/>
</dbReference>
<feature type="domain" description="CRAL-TRIO" evidence="1">
    <location>
        <begin position="95"/>
        <end position="257"/>
    </location>
</feature>
<dbReference type="SUPFAM" id="SSF46938">
    <property type="entry name" value="CRAL/TRIO N-terminal domain"/>
    <property type="match status" value="1"/>
</dbReference>
<reference evidence="2" key="1">
    <citation type="submission" date="2017-09" db="EMBL/GenBank/DDBJ databases">
        <title>Contemporary evolution of a Lepidopteran species, Heliothis virescens, in response to modern agricultural practices.</title>
        <authorList>
            <person name="Fritz M.L."/>
            <person name="Deyonke A.M."/>
            <person name="Papanicolaou A."/>
            <person name="Micinski S."/>
            <person name="Westbrook J."/>
            <person name="Gould F."/>
        </authorList>
    </citation>
    <scope>NUCLEOTIDE SEQUENCE [LARGE SCALE GENOMIC DNA]</scope>
    <source>
        <strain evidence="2">HvINT-</strain>
        <tissue evidence="2">Whole body</tissue>
    </source>
</reference>
<dbReference type="GO" id="GO:0016020">
    <property type="term" value="C:membrane"/>
    <property type="evidence" value="ECO:0007669"/>
    <property type="project" value="TreeGrafter"/>
</dbReference>